<organism evidence="8 9">
    <name type="scientific">Coccidioides immitis RMSCC 3703</name>
    <dbReference type="NCBI Taxonomy" id="454286"/>
    <lineage>
        <taxon>Eukaryota</taxon>
        <taxon>Fungi</taxon>
        <taxon>Dikarya</taxon>
        <taxon>Ascomycota</taxon>
        <taxon>Pezizomycotina</taxon>
        <taxon>Eurotiomycetes</taxon>
        <taxon>Eurotiomycetidae</taxon>
        <taxon>Onygenales</taxon>
        <taxon>Onygenaceae</taxon>
        <taxon>Coccidioides</taxon>
    </lineage>
</organism>
<keyword evidence="3" id="KW-0597">Phosphoprotein</keyword>
<feature type="coiled-coil region" evidence="6">
    <location>
        <begin position="3"/>
        <end position="101"/>
    </location>
</feature>
<dbReference type="GO" id="GO:0005815">
    <property type="term" value="C:microtubule organizing center"/>
    <property type="evidence" value="ECO:0007669"/>
    <property type="project" value="UniProtKB-SubCell"/>
</dbReference>
<evidence type="ECO:0000256" key="5">
    <source>
        <dbReference type="ARBA" id="ARBA00023212"/>
    </source>
</evidence>
<feature type="coiled-coil region" evidence="6">
    <location>
        <begin position="140"/>
        <end position="235"/>
    </location>
</feature>
<evidence type="ECO:0000313" key="9">
    <source>
        <dbReference type="Proteomes" id="UP000054559"/>
    </source>
</evidence>
<evidence type="ECO:0000259" key="7">
    <source>
        <dbReference type="Pfam" id="PF10495"/>
    </source>
</evidence>
<dbReference type="InterPro" id="IPR019528">
    <property type="entry name" value="PACT_domain"/>
</dbReference>
<comment type="subcellular location">
    <subcellularLocation>
        <location evidence="1">Cytoplasm</location>
        <location evidence="1">Cytoskeleton</location>
        <location evidence="1">Microtubule organizing center</location>
    </subcellularLocation>
</comment>
<reference evidence="9" key="1">
    <citation type="journal article" date="2010" name="Genome Res.">
        <title>Population genomic sequencing of Coccidioides fungi reveals recent hybridization and transposon control.</title>
        <authorList>
            <person name="Neafsey D.E."/>
            <person name="Barker B.M."/>
            <person name="Sharpton T.J."/>
            <person name="Stajich J.E."/>
            <person name="Park D.J."/>
            <person name="Whiston E."/>
            <person name="Hung C.-Y."/>
            <person name="McMahan C."/>
            <person name="White J."/>
            <person name="Sykes S."/>
            <person name="Heiman D."/>
            <person name="Young S."/>
            <person name="Zeng Q."/>
            <person name="Abouelleil A."/>
            <person name="Aftuck L."/>
            <person name="Bessette D."/>
            <person name="Brown A."/>
            <person name="FitzGerald M."/>
            <person name="Lui A."/>
            <person name="Macdonald J.P."/>
            <person name="Priest M."/>
            <person name="Orbach M.J."/>
            <person name="Galgiani J.N."/>
            <person name="Kirkland T.N."/>
            <person name="Cole G.T."/>
            <person name="Birren B.W."/>
            <person name="Henn M.R."/>
            <person name="Taylor J.W."/>
            <person name="Rounsley S.D."/>
        </authorList>
    </citation>
    <scope>NUCLEOTIDE SEQUENCE [LARGE SCALE GENOMIC DNA]</scope>
    <source>
        <strain evidence="9">RMSCC 3703</strain>
    </source>
</reference>
<evidence type="ECO:0000256" key="6">
    <source>
        <dbReference type="SAM" id="Coils"/>
    </source>
</evidence>
<evidence type="ECO:0000256" key="2">
    <source>
        <dbReference type="ARBA" id="ARBA00022490"/>
    </source>
</evidence>
<protein>
    <recommendedName>
        <fullName evidence="7">Pericentrin/AKAP-450 centrosomal targeting domain-containing protein</fullName>
    </recommendedName>
</protein>
<proteinExistence type="predicted"/>
<keyword evidence="5" id="KW-0206">Cytoskeleton</keyword>
<evidence type="ECO:0000256" key="4">
    <source>
        <dbReference type="ARBA" id="ARBA00023054"/>
    </source>
</evidence>
<sequence length="315" mass="35904">MKKLDLRKAKLRFEADIKRLKEENRVLVEAKKTLKNELDIEVERAAGEENRLLAALDQLQDKLFTTSEQRNRELAVANNKATRLENRVKDLEAILEQQGAAEVDIPPISSDSSILRHRLDESRKKERAALQREADLKSSVRHLKACIADLEMENHELQTQQFDPISSSAGISPTSKFLEENRKLRGQVLEAHKKMKELRTKNHELQRHAMMGEERKELHELLKSATLEAESLNEMDLKMIAEMGVEPSVAATKLSARKKFKSAVLVVMAATRMQKLATEWRKARKIGEGLRRAKAELLKRRELAQKASAPSLIQA</sequence>
<feature type="domain" description="Pericentrin/AKAP-450 centrosomal targeting" evidence="7">
    <location>
        <begin position="229"/>
        <end position="280"/>
    </location>
</feature>
<accession>A0A0J8TYP1</accession>
<dbReference type="Proteomes" id="UP000054559">
    <property type="component" value="Unassembled WGS sequence"/>
</dbReference>
<keyword evidence="4 6" id="KW-0175">Coiled coil</keyword>
<dbReference type="Pfam" id="PF10495">
    <property type="entry name" value="PACT_coil_coil"/>
    <property type="match status" value="1"/>
</dbReference>
<name>A0A0J8TYP1_COCIT</name>
<dbReference type="AlphaFoldDB" id="A0A0J8TYP1"/>
<dbReference type="OrthoDB" id="10255000at2759"/>
<evidence type="ECO:0000256" key="3">
    <source>
        <dbReference type="ARBA" id="ARBA00022553"/>
    </source>
</evidence>
<dbReference type="GO" id="GO:0005737">
    <property type="term" value="C:cytoplasm"/>
    <property type="evidence" value="ECO:0007669"/>
    <property type="project" value="UniProtKB-ARBA"/>
</dbReference>
<dbReference type="EMBL" id="DS268170">
    <property type="protein sequence ID" value="KMU79072.1"/>
    <property type="molecule type" value="Genomic_DNA"/>
</dbReference>
<evidence type="ECO:0000313" key="8">
    <source>
        <dbReference type="EMBL" id="KMU79072.1"/>
    </source>
</evidence>
<evidence type="ECO:0000256" key="1">
    <source>
        <dbReference type="ARBA" id="ARBA00004267"/>
    </source>
</evidence>
<gene>
    <name evidence="8" type="ORF">CISG_07238</name>
</gene>
<dbReference type="STRING" id="454286.A0A0J8TYP1"/>
<keyword evidence="2" id="KW-0963">Cytoplasm</keyword>